<name>A0A9Q9CAS0_ENCHE</name>
<evidence type="ECO:0000313" key="4">
    <source>
        <dbReference type="Proteomes" id="UP001217963"/>
    </source>
</evidence>
<protein>
    <submittedName>
        <fullName evidence="1">Uncharacterized protein</fullName>
    </submittedName>
</protein>
<dbReference type="OrthoDB" id="2191932at2759"/>
<evidence type="ECO:0000313" key="2">
    <source>
        <dbReference type="EMBL" id="WEL38957.1"/>
    </source>
</evidence>
<keyword evidence="4" id="KW-1185">Reference proteome</keyword>
<organism evidence="1 3">
    <name type="scientific">Encephalitozoon hellem</name>
    <name type="common">Microsporidian parasite</name>
    <dbReference type="NCBI Taxonomy" id="27973"/>
    <lineage>
        <taxon>Eukaryota</taxon>
        <taxon>Fungi</taxon>
        <taxon>Fungi incertae sedis</taxon>
        <taxon>Microsporidia</taxon>
        <taxon>Unikaryonidae</taxon>
        <taxon>Encephalitozoon</taxon>
    </lineage>
</organism>
<dbReference type="Proteomes" id="UP001217963">
    <property type="component" value="Chromosome VII"/>
</dbReference>
<dbReference type="Proteomes" id="UP001059546">
    <property type="component" value="Chromosome VII"/>
</dbReference>
<accession>A0A9Q9CAS0</accession>
<dbReference type="AlphaFoldDB" id="A0A9Q9CAS0"/>
<gene>
    <name evidence="1" type="ORF">GPU96_07g12410</name>
    <name evidence="2" type="ORF">PFJ87_07g00320</name>
</gene>
<evidence type="ECO:0000313" key="3">
    <source>
        <dbReference type="Proteomes" id="UP001059546"/>
    </source>
</evidence>
<proteinExistence type="predicted"/>
<reference evidence="1" key="1">
    <citation type="submission" date="2022-10" db="EMBL/GenBank/DDBJ databases">
        <title>Encephalitozoon hellem ATCC 50604 Complete Genome.</title>
        <authorList>
            <person name="Mascarenhas dos Santos A.C."/>
            <person name="Julian A.T."/>
            <person name="Pombert J.-F."/>
        </authorList>
    </citation>
    <scope>NUCLEOTIDE SEQUENCE</scope>
    <source>
        <strain evidence="1">ATCC 50604</strain>
    </source>
</reference>
<sequence length="101" mass="11306">MDVFSSNSKGSLTVGQDNHKKQNALQNAVTGSIFGGDFEGKEKCIGEGSICVGRVRLLKDFYEKGVFLTRNIKVRKTLYDLNPSVRERIRMLENIIVKQGI</sequence>
<evidence type="ECO:0000313" key="1">
    <source>
        <dbReference type="EMBL" id="UTX43483.1"/>
    </source>
</evidence>
<dbReference type="EMBL" id="CP119068">
    <property type="protein sequence ID" value="WEL38957.1"/>
    <property type="molecule type" value="Genomic_DNA"/>
</dbReference>
<dbReference type="EMBL" id="CP075153">
    <property type="protein sequence ID" value="UTX43483.1"/>
    <property type="molecule type" value="Genomic_DNA"/>
</dbReference>
<reference evidence="2 4" key="2">
    <citation type="submission" date="2023-02" db="EMBL/GenBank/DDBJ databases">
        <title>Encephalitozoon hellem ATCC 50451 complete genome.</title>
        <authorList>
            <person name="Mascarenhas dos Santos A.C."/>
            <person name="Julian A.T."/>
            <person name="Pombert J.-F."/>
        </authorList>
    </citation>
    <scope>NUCLEOTIDE SEQUENCE [LARGE SCALE GENOMIC DNA]</scope>
    <source>
        <strain evidence="2 4">ATCC 50451</strain>
    </source>
</reference>